<keyword evidence="6" id="KW-0676">Redox-active center</keyword>
<evidence type="ECO:0000256" key="5">
    <source>
        <dbReference type="ARBA" id="ARBA00023002"/>
    </source>
</evidence>
<proteinExistence type="inferred from homology"/>
<dbReference type="InterPro" id="IPR050260">
    <property type="entry name" value="FAD-bd_OxRdtase"/>
</dbReference>
<dbReference type="SUPFAM" id="SSF51905">
    <property type="entry name" value="FAD/NAD(P)-binding domain"/>
    <property type="match status" value="1"/>
</dbReference>
<comment type="similarity">
    <text evidence="2">Belongs to the class-III pyridine nucleotide-disulfide oxidoreductase family.</text>
</comment>
<evidence type="ECO:0000256" key="1">
    <source>
        <dbReference type="ARBA" id="ARBA00001974"/>
    </source>
</evidence>
<dbReference type="SUPFAM" id="SSF55424">
    <property type="entry name" value="FAD/NAD-linked reductases, dimerisation (C-terminal) domain"/>
    <property type="match status" value="1"/>
</dbReference>
<evidence type="ECO:0000256" key="4">
    <source>
        <dbReference type="ARBA" id="ARBA00022827"/>
    </source>
</evidence>
<dbReference type="GO" id="GO:0004792">
    <property type="term" value="F:thiosulfate-cyanide sulfurtransferase activity"/>
    <property type="evidence" value="ECO:0007669"/>
    <property type="project" value="InterPro"/>
</dbReference>
<dbReference type="GO" id="GO:0016491">
    <property type="term" value="F:oxidoreductase activity"/>
    <property type="evidence" value="ECO:0007669"/>
    <property type="project" value="UniProtKB-KW"/>
</dbReference>
<reference evidence="8" key="2">
    <citation type="submission" date="2021-04" db="EMBL/GenBank/DDBJ databases">
        <authorList>
            <person name="Gilroy R."/>
        </authorList>
    </citation>
    <scope>NUCLEOTIDE SEQUENCE</scope>
    <source>
        <strain evidence="8">ChiHjej8B7-25341</strain>
    </source>
</reference>
<protein>
    <submittedName>
        <fullName evidence="8">FAD-dependent oxidoreductase</fullName>
    </submittedName>
</protein>
<dbReference type="InterPro" id="IPR001763">
    <property type="entry name" value="Rhodanese-like_dom"/>
</dbReference>
<dbReference type="Gene3D" id="3.40.250.10">
    <property type="entry name" value="Rhodanese-like domain"/>
    <property type="match status" value="1"/>
</dbReference>
<dbReference type="PRINTS" id="PR00368">
    <property type="entry name" value="FADPNR"/>
</dbReference>
<dbReference type="Pfam" id="PF07992">
    <property type="entry name" value="Pyr_redox_2"/>
    <property type="match status" value="1"/>
</dbReference>
<dbReference type="InterPro" id="IPR016156">
    <property type="entry name" value="FAD/NAD-linked_Rdtase_dimer_sf"/>
</dbReference>
<evidence type="ECO:0000256" key="6">
    <source>
        <dbReference type="ARBA" id="ARBA00023284"/>
    </source>
</evidence>
<keyword evidence="4" id="KW-0274">FAD</keyword>
<dbReference type="PANTHER" id="PTHR43429:SF1">
    <property type="entry name" value="NAD(P)H SULFUR OXIDOREDUCTASE (COA-DEPENDENT)"/>
    <property type="match status" value="1"/>
</dbReference>
<dbReference type="Proteomes" id="UP000823851">
    <property type="component" value="Unassembled WGS sequence"/>
</dbReference>
<accession>A0A9D2QX28</accession>
<dbReference type="SUPFAM" id="SSF52821">
    <property type="entry name" value="Rhodanese/Cell cycle control phosphatase"/>
    <property type="match status" value="1"/>
</dbReference>
<dbReference type="InterPro" id="IPR001307">
    <property type="entry name" value="Thiosulphate_STrfase_CS"/>
</dbReference>
<organism evidence="8 9">
    <name type="scientific">Candidatus Eisenbergiella stercorigallinarum</name>
    <dbReference type="NCBI Taxonomy" id="2838557"/>
    <lineage>
        <taxon>Bacteria</taxon>
        <taxon>Bacillati</taxon>
        <taxon>Bacillota</taxon>
        <taxon>Clostridia</taxon>
        <taxon>Lachnospirales</taxon>
        <taxon>Lachnospiraceae</taxon>
        <taxon>Eisenbergiella</taxon>
    </lineage>
</organism>
<evidence type="ECO:0000313" key="8">
    <source>
        <dbReference type="EMBL" id="HJD31298.1"/>
    </source>
</evidence>
<dbReference type="AlphaFoldDB" id="A0A9D2QX28"/>
<dbReference type="Gene3D" id="3.50.50.60">
    <property type="entry name" value="FAD/NAD(P)-binding domain"/>
    <property type="match status" value="2"/>
</dbReference>
<evidence type="ECO:0000256" key="2">
    <source>
        <dbReference type="ARBA" id="ARBA00009130"/>
    </source>
</evidence>
<dbReference type="InterPro" id="IPR036873">
    <property type="entry name" value="Rhodanese-like_dom_sf"/>
</dbReference>
<keyword evidence="3" id="KW-0285">Flavoprotein</keyword>
<dbReference type="EMBL" id="DWUW01000145">
    <property type="protein sequence ID" value="HJD31298.1"/>
    <property type="molecule type" value="Genomic_DNA"/>
</dbReference>
<keyword evidence="5" id="KW-0560">Oxidoreductase</keyword>
<dbReference type="SMART" id="SM00450">
    <property type="entry name" value="RHOD"/>
    <property type="match status" value="1"/>
</dbReference>
<dbReference type="Pfam" id="PF02852">
    <property type="entry name" value="Pyr_redox_dim"/>
    <property type="match status" value="1"/>
</dbReference>
<dbReference type="InterPro" id="IPR023753">
    <property type="entry name" value="FAD/NAD-binding_dom"/>
</dbReference>
<dbReference type="InterPro" id="IPR036188">
    <property type="entry name" value="FAD/NAD-bd_sf"/>
</dbReference>
<dbReference type="PROSITE" id="PS50206">
    <property type="entry name" value="RHODANESE_3"/>
    <property type="match status" value="1"/>
</dbReference>
<gene>
    <name evidence="8" type="ORF">H9912_05075</name>
</gene>
<feature type="domain" description="Rhodanese" evidence="7">
    <location>
        <begin position="491"/>
        <end position="573"/>
    </location>
</feature>
<sequence>MKVIIIGGVAGGASAAARLRRLDETAEIVLLERSGYISYANCGLPYYIGGVIREKGALSVQTPEGFGGRFRIDVRVKNEAVSIDPEAKKVRIRRLETGEEYEESYDRLLLSPGAKAIRPALPGVEDPRVMTLRTVEDTLAIRKYLEEKRPRRAVVVGGGFIGLETAENLMEEGLAVTLLQRGDQVLPPLDYDMACQVHAYLREKGLDLRLGRDVTGFLPDGDALAVQVETAGADTAIRPAAAGRPASADCPASAGRKESVRADFVLMAAGVLPETKLAKEAGLTLGRKGAIVVNEHMQTSDPDIYAVGDAVEIRHFITGRKALVALAGPANRQGRIAADHICGRNSVYHGAQGSSIIKLFEMTAASTGVNEKQARELGLDYDRVITFSPSHAGYYPGARNLTIKTLFERSTGKLLGAQIVGFDGVDKRIDVLACAMRAGLTGEELQEMDLAYAPPYSSAKDPVNMAGYVIGNVREGLVEQYHWEEADALSEREDVILLDVRTEAEYRNGHIPGARNIPLDELRGRLEELDREKILYVNCQSGLRSYLACRILSQQGFSCKNLAGGYRFYASVKRDRTFDAAPAGPCGVPLQKT</sequence>
<evidence type="ECO:0000259" key="7">
    <source>
        <dbReference type="PROSITE" id="PS50206"/>
    </source>
</evidence>
<dbReference type="Pfam" id="PF00581">
    <property type="entry name" value="Rhodanese"/>
    <property type="match status" value="1"/>
</dbReference>
<reference evidence="8" key="1">
    <citation type="journal article" date="2021" name="PeerJ">
        <title>Extensive microbial diversity within the chicken gut microbiome revealed by metagenomics and culture.</title>
        <authorList>
            <person name="Gilroy R."/>
            <person name="Ravi A."/>
            <person name="Getino M."/>
            <person name="Pursley I."/>
            <person name="Horton D.L."/>
            <person name="Alikhan N.F."/>
            <person name="Baker D."/>
            <person name="Gharbi K."/>
            <person name="Hall N."/>
            <person name="Watson M."/>
            <person name="Adriaenssens E.M."/>
            <person name="Foster-Nyarko E."/>
            <person name="Jarju S."/>
            <person name="Secka A."/>
            <person name="Antonio M."/>
            <person name="Oren A."/>
            <person name="Chaudhuri R.R."/>
            <person name="La Ragione R."/>
            <person name="Hildebrand F."/>
            <person name="Pallen M.J."/>
        </authorList>
    </citation>
    <scope>NUCLEOTIDE SEQUENCE</scope>
    <source>
        <strain evidence="8">ChiHjej8B7-25341</strain>
    </source>
</reference>
<dbReference type="InterPro" id="IPR004099">
    <property type="entry name" value="Pyr_nucl-diS_OxRdtase_dimer"/>
</dbReference>
<evidence type="ECO:0000256" key="3">
    <source>
        <dbReference type="ARBA" id="ARBA00022630"/>
    </source>
</evidence>
<dbReference type="PANTHER" id="PTHR43429">
    <property type="entry name" value="PYRIDINE NUCLEOTIDE-DISULFIDE OXIDOREDUCTASE DOMAIN-CONTAINING"/>
    <property type="match status" value="1"/>
</dbReference>
<dbReference type="PROSITE" id="PS00380">
    <property type="entry name" value="RHODANESE_1"/>
    <property type="match status" value="1"/>
</dbReference>
<name>A0A9D2QX28_9FIRM</name>
<dbReference type="PRINTS" id="PR00411">
    <property type="entry name" value="PNDRDTASEI"/>
</dbReference>
<comment type="cofactor">
    <cofactor evidence="1">
        <name>FAD</name>
        <dbReference type="ChEBI" id="CHEBI:57692"/>
    </cofactor>
</comment>
<comment type="caution">
    <text evidence="8">The sequence shown here is derived from an EMBL/GenBank/DDBJ whole genome shotgun (WGS) entry which is preliminary data.</text>
</comment>
<evidence type="ECO:0000313" key="9">
    <source>
        <dbReference type="Proteomes" id="UP000823851"/>
    </source>
</evidence>